<keyword evidence="3" id="KW-1185">Reference proteome</keyword>
<organism evidence="2 3">
    <name type="scientific">Senegalia massiliensis</name>
    <dbReference type="NCBI Taxonomy" id="1720316"/>
    <lineage>
        <taxon>Bacteria</taxon>
        <taxon>Bacillati</taxon>
        <taxon>Bacillota</taxon>
        <taxon>Clostridia</taxon>
        <taxon>Eubacteriales</taxon>
        <taxon>Clostridiaceae</taxon>
        <taxon>Senegalia</taxon>
    </lineage>
</organism>
<evidence type="ECO:0000313" key="3">
    <source>
        <dbReference type="Proteomes" id="UP000467132"/>
    </source>
</evidence>
<comment type="caution">
    <text evidence="2">The sequence shown here is derived from an EMBL/GenBank/DDBJ whole genome shotgun (WGS) entry which is preliminary data.</text>
</comment>
<accession>A0A845R150</accession>
<feature type="domain" description="HTH cro/C1-type" evidence="1">
    <location>
        <begin position="5"/>
        <end position="60"/>
    </location>
</feature>
<sequence>MYSKLRSIRNDRKVSASEMKKILGLKTEAAYYKKESGMVKFSLIEAKIVSEKFNIPIEELFFEEEVSKNETNHTA</sequence>
<dbReference type="InterPro" id="IPR010982">
    <property type="entry name" value="Lambda_DNA-bd_dom_sf"/>
</dbReference>
<dbReference type="GO" id="GO:0003677">
    <property type="term" value="F:DNA binding"/>
    <property type="evidence" value="ECO:0007669"/>
    <property type="project" value="InterPro"/>
</dbReference>
<dbReference type="Proteomes" id="UP000467132">
    <property type="component" value="Unassembled WGS sequence"/>
</dbReference>
<dbReference type="InterPro" id="IPR001387">
    <property type="entry name" value="Cro/C1-type_HTH"/>
</dbReference>
<reference evidence="2 3" key="1">
    <citation type="submission" date="2018-08" db="EMBL/GenBank/DDBJ databases">
        <title>Murine metabolic-syndrome-specific gut microbial biobank.</title>
        <authorList>
            <person name="Liu C."/>
        </authorList>
    </citation>
    <scope>NUCLEOTIDE SEQUENCE [LARGE SCALE GENOMIC DNA]</scope>
    <source>
        <strain evidence="2 3">583</strain>
    </source>
</reference>
<dbReference type="Gene3D" id="1.10.260.40">
    <property type="entry name" value="lambda repressor-like DNA-binding domains"/>
    <property type="match status" value="1"/>
</dbReference>
<dbReference type="EMBL" id="QXXA01000011">
    <property type="protein sequence ID" value="NBI07218.1"/>
    <property type="molecule type" value="Genomic_DNA"/>
</dbReference>
<dbReference type="AlphaFoldDB" id="A0A845R150"/>
<proteinExistence type="predicted"/>
<dbReference type="RefSeq" id="WP_160197689.1">
    <property type="nucleotide sequence ID" value="NZ_QXXA01000011.1"/>
</dbReference>
<evidence type="ECO:0000259" key="1">
    <source>
        <dbReference type="PROSITE" id="PS50943"/>
    </source>
</evidence>
<dbReference type="SUPFAM" id="SSF47413">
    <property type="entry name" value="lambda repressor-like DNA-binding domains"/>
    <property type="match status" value="1"/>
</dbReference>
<protein>
    <submittedName>
        <fullName evidence="2">XRE family transcriptional regulator</fullName>
    </submittedName>
</protein>
<dbReference type="PROSITE" id="PS50943">
    <property type="entry name" value="HTH_CROC1"/>
    <property type="match status" value="1"/>
</dbReference>
<name>A0A845R150_9CLOT</name>
<evidence type="ECO:0000313" key="2">
    <source>
        <dbReference type="EMBL" id="NBI07218.1"/>
    </source>
</evidence>
<gene>
    <name evidence="2" type="ORF">D3Z33_10170</name>
</gene>
<dbReference type="OrthoDB" id="48775at2"/>